<evidence type="ECO:0000256" key="1">
    <source>
        <dbReference type="SAM" id="Phobius"/>
    </source>
</evidence>
<organism evidence="3 4">
    <name type="scientific">Liquidambar formosana</name>
    <name type="common">Formosan gum</name>
    <dbReference type="NCBI Taxonomy" id="63359"/>
    <lineage>
        <taxon>Eukaryota</taxon>
        <taxon>Viridiplantae</taxon>
        <taxon>Streptophyta</taxon>
        <taxon>Embryophyta</taxon>
        <taxon>Tracheophyta</taxon>
        <taxon>Spermatophyta</taxon>
        <taxon>Magnoliopsida</taxon>
        <taxon>eudicotyledons</taxon>
        <taxon>Gunneridae</taxon>
        <taxon>Pentapetalae</taxon>
        <taxon>Saxifragales</taxon>
        <taxon>Altingiaceae</taxon>
        <taxon>Liquidambar</taxon>
    </lineage>
</organism>
<gene>
    <name evidence="3" type="ORF">L1049_021879</name>
</gene>
<keyword evidence="4" id="KW-1185">Reference proteome</keyword>
<keyword evidence="1" id="KW-0472">Membrane</keyword>
<sequence>MVAGITRSGERIRAVLSAKKFAHDLVNEKYNSVIIKVLHGNERRRNLPKIDFEAIDIELGFMYDKLYTKASIIYSWRGFLARLMSFICVVSVLLAFCIVSKDGYSNADINITYILLVGAVVLDIYAVILMLFSDWILVNWLKKHEKSFVSPILQALAQSPLIKKKRWSTSMVGFNLLHSCLYELKTTPFVRKFLECVGVDASQTIVDITKEETLKTMMLERVEAIASQSVELKPFYKRREWALFEDPEKTVLKDFDDSIIIWHIATDMCYYDSVSDAQNMLADVLSKTSKMLSDYMMYLVVKRPNMLPIVTWHSMYDTTRNFFKPEFQNRGRNWLLSIAEHQACKTLLEEAKNCSRRDLPAESALAHACDLARRLEACPDKWNIISDEWIEMLCYAANHCKVEHHMEELRRGGEFLTHVRLLLFNVAHKQKSTKRAIQGEILIPVTTLVSHPCLPSPNQIIID</sequence>
<evidence type="ECO:0000259" key="2">
    <source>
        <dbReference type="Pfam" id="PF13968"/>
    </source>
</evidence>
<reference evidence="3 4" key="1">
    <citation type="journal article" date="2024" name="Plant J.">
        <title>Genome sequences and population genomics reveal climatic adaptation and genomic divergence between two closely related sweetgum species.</title>
        <authorList>
            <person name="Xu W.Q."/>
            <person name="Ren C.Q."/>
            <person name="Zhang X.Y."/>
            <person name="Comes H.P."/>
            <person name="Liu X.H."/>
            <person name="Li Y.G."/>
            <person name="Kettle C.J."/>
            <person name="Jalonen R."/>
            <person name="Gaisberger H."/>
            <person name="Ma Y.Z."/>
            <person name="Qiu Y.X."/>
        </authorList>
    </citation>
    <scope>NUCLEOTIDE SEQUENCE [LARGE SCALE GENOMIC DNA]</scope>
    <source>
        <strain evidence="3">Hangzhou</strain>
    </source>
</reference>
<dbReference type="InterPro" id="IPR007658">
    <property type="entry name" value="DUF594"/>
</dbReference>
<feature type="domain" description="DUF4220" evidence="2">
    <location>
        <begin position="52"/>
        <end position="178"/>
    </location>
</feature>
<keyword evidence="1" id="KW-0812">Transmembrane</keyword>
<proteinExistence type="predicted"/>
<keyword evidence="1" id="KW-1133">Transmembrane helix</keyword>
<accession>A0AAP0WQ02</accession>
<feature type="transmembrane region" description="Helical" evidence="1">
    <location>
        <begin position="79"/>
        <end position="99"/>
    </location>
</feature>
<evidence type="ECO:0000313" key="3">
    <source>
        <dbReference type="EMBL" id="KAK9274628.1"/>
    </source>
</evidence>
<dbReference type="Proteomes" id="UP001415857">
    <property type="component" value="Unassembled WGS sequence"/>
</dbReference>
<dbReference type="InterPro" id="IPR025315">
    <property type="entry name" value="DUF4220"/>
</dbReference>
<dbReference type="AlphaFoldDB" id="A0AAP0WQ02"/>
<feature type="transmembrane region" description="Helical" evidence="1">
    <location>
        <begin position="111"/>
        <end position="137"/>
    </location>
</feature>
<dbReference type="Pfam" id="PF13968">
    <property type="entry name" value="DUF4220"/>
    <property type="match status" value="1"/>
</dbReference>
<name>A0AAP0WQ02_LIQFO</name>
<dbReference type="Pfam" id="PF04578">
    <property type="entry name" value="DUF594"/>
    <property type="match status" value="1"/>
</dbReference>
<dbReference type="PANTHER" id="PTHR31325">
    <property type="entry name" value="OS01G0798800 PROTEIN-RELATED"/>
    <property type="match status" value="1"/>
</dbReference>
<comment type="caution">
    <text evidence="3">The sequence shown here is derived from an EMBL/GenBank/DDBJ whole genome shotgun (WGS) entry which is preliminary data.</text>
</comment>
<dbReference type="EMBL" id="JBBPBK010000011">
    <property type="protein sequence ID" value="KAK9274628.1"/>
    <property type="molecule type" value="Genomic_DNA"/>
</dbReference>
<protein>
    <recommendedName>
        <fullName evidence="2">DUF4220 domain-containing protein</fullName>
    </recommendedName>
</protein>
<evidence type="ECO:0000313" key="4">
    <source>
        <dbReference type="Proteomes" id="UP001415857"/>
    </source>
</evidence>